<feature type="compositionally biased region" description="Acidic residues" evidence="17">
    <location>
        <begin position="260"/>
        <end position="275"/>
    </location>
</feature>
<dbReference type="GO" id="GO:1901798">
    <property type="term" value="P:positive regulation of signal transduction by p53 class mediator"/>
    <property type="evidence" value="ECO:0007669"/>
    <property type="project" value="Ensembl"/>
</dbReference>
<dbReference type="GO" id="GO:0005741">
    <property type="term" value="C:mitochondrial outer membrane"/>
    <property type="evidence" value="ECO:0007669"/>
    <property type="project" value="UniProtKB-SubCell"/>
</dbReference>
<keyword evidence="13" id="KW-0472">Membrane</keyword>
<dbReference type="GO" id="GO:0005789">
    <property type="term" value="C:endoplasmic reticulum membrane"/>
    <property type="evidence" value="ECO:0007669"/>
    <property type="project" value="UniProtKB-SubCell"/>
</dbReference>
<keyword evidence="10" id="KW-0810">Translation regulation</keyword>
<keyword evidence="20" id="KW-1185">Reference proteome</keyword>
<comment type="similarity">
    <text evidence="3">Belongs to the PPP1R15 family.</text>
</comment>
<feature type="compositionally biased region" description="Acidic residues" evidence="17">
    <location>
        <begin position="294"/>
        <end position="314"/>
    </location>
</feature>
<dbReference type="GO" id="GO:0000164">
    <property type="term" value="C:protein phosphatase type 1 complex"/>
    <property type="evidence" value="ECO:0007669"/>
    <property type="project" value="TreeGrafter"/>
</dbReference>
<dbReference type="OrthoDB" id="5976067at2759"/>
<feature type="compositionally biased region" description="Low complexity" evidence="17">
    <location>
        <begin position="627"/>
        <end position="652"/>
    </location>
</feature>
<evidence type="ECO:0000256" key="9">
    <source>
        <dbReference type="ARBA" id="ARBA00022843"/>
    </source>
</evidence>
<sequence>MAPGPVPHHTLHWRDAHSFYLLSPLMGLLSRAWSRLRGPGVPEAWLVDTATGVGQGEAKGLSIPPLASQGEGGEATQGPCFDQRENSSPAETWGLSDDGEYGENQGQDGSREQEREHTASLPAPQPPGLQGADKSPGEVVPGEEGVTELAYPTSHPDVYPAAEKEEDGETLKKAAFQASPQLSSGSTPSIRVYCPREGEHQATEEKGAENKARDPPSFPSSSVSHPRTWACPSREGPKQEGEADAEPQRAEHCQPCQSSEDQDSAEAEAEPEGEAEGSTSSTSAGKTCVCWSGEDTDEEDYQNTELPSAEEDTEASSVPTSAFLKAWVYRPREDTEEEDDSDWGSAEEEEDAGAWVCQLGEDTEEEEAKDLGSADREGEAGASSSTLNRSAFLKSWVYHPGEDTEEEEDSDSESAQEDQDAEASCATPPTSAFLKAWVYCPGEDTEEEEDNCEAHVALDASEATEGREAAESLRGPPLQAWGCLPGEKTQREGLGEAEPSAFHVAFYLPGEKPTPPWAPPKLPLRLQRRLRLSEAPTQDPDPESPLNTRKVHFSENVTVHVLAVWAGPAQAARRGPWEQFARDRSRFARRIARAQEELGPYLTPASRARAWARLGNPPLPLAPMPALPETLLPSSAHPSRAPAQATPSPSSPGETPLPSPDLSERCG</sequence>
<dbReference type="Pfam" id="PF10488">
    <property type="entry name" value="PP1c_bdg"/>
    <property type="match status" value="1"/>
</dbReference>
<evidence type="ECO:0000256" key="15">
    <source>
        <dbReference type="ARBA" id="ARBA00042438"/>
    </source>
</evidence>
<feature type="compositionally biased region" description="Low complexity" evidence="17">
    <location>
        <begin position="276"/>
        <end position="285"/>
    </location>
</feature>
<evidence type="ECO:0000259" key="18">
    <source>
        <dbReference type="Pfam" id="PF10488"/>
    </source>
</evidence>
<evidence type="ECO:0000256" key="8">
    <source>
        <dbReference type="ARBA" id="ARBA00022824"/>
    </source>
</evidence>
<dbReference type="GO" id="GO:0019888">
    <property type="term" value="F:protein phosphatase regulator activity"/>
    <property type="evidence" value="ECO:0007669"/>
    <property type="project" value="Ensembl"/>
</dbReference>
<feature type="compositionally biased region" description="Acidic residues" evidence="17">
    <location>
        <begin position="334"/>
        <end position="352"/>
    </location>
</feature>
<dbReference type="CTD" id="23645"/>
<dbReference type="GO" id="GO:0043558">
    <property type="term" value="P:regulation of translational initiation in response to stress"/>
    <property type="evidence" value="ECO:0007669"/>
    <property type="project" value="Ensembl"/>
</dbReference>
<gene>
    <name evidence="19" type="primary">Ppp1r15a</name>
</gene>
<dbReference type="GeneID" id="103743635"/>
<feature type="compositionally biased region" description="Basic and acidic residues" evidence="17">
    <location>
        <begin position="109"/>
        <end position="118"/>
    </location>
</feature>
<evidence type="ECO:0000313" key="20">
    <source>
        <dbReference type="Proteomes" id="UP000694381"/>
    </source>
</evidence>
<dbReference type="InterPro" id="IPR019523">
    <property type="entry name" value="Prot_Pase1_reg-su15A/B_C"/>
</dbReference>
<feature type="compositionally biased region" description="Acidic residues" evidence="17">
    <location>
        <begin position="403"/>
        <end position="421"/>
    </location>
</feature>
<feature type="compositionally biased region" description="Basic and acidic residues" evidence="17">
    <location>
        <begin position="194"/>
        <end position="214"/>
    </location>
</feature>
<evidence type="ECO:0000256" key="14">
    <source>
        <dbReference type="ARBA" id="ARBA00040008"/>
    </source>
</evidence>
<keyword evidence="8" id="KW-0256">Endoplasmic reticulum</keyword>
<evidence type="ECO:0000256" key="1">
    <source>
        <dbReference type="ARBA" id="ARBA00004397"/>
    </source>
</evidence>
<comment type="subcellular location">
    <subcellularLocation>
        <location evidence="1">Endoplasmic reticulum membrane</location>
        <topology evidence="1">Peripheral membrane protein</topology>
        <orientation evidence="1">Cytoplasmic side</orientation>
    </subcellularLocation>
    <subcellularLocation>
        <location evidence="2">Mitochondrion outer membrane</location>
        <topology evidence="2">Peripheral membrane protein</topology>
        <orientation evidence="2">Cytoplasmic side</orientation>
    </subcellularLocation>
</comment>
<evidence type="ECO:0000256" key="16">
    <source>
        <dbReference type="ARBA" id="ARBA00047011"/>
    </source>
</evidence>
<evidence type="ECO:0000256" key="2">
    <source>
        <dbReference type="ARBA" id="ARBA00004570"/>
    </source>
</evidence>
<evidence type="ECO:0000256" key="13">
    <source>
        <dbReference type="ARBA" id="ARBA00023136"/>
    </source>
</evidence>
<proteinExistence type="inferred from homology"/>
<feature type="region of interest" description="Disordered" evidence="17">
    <location>
        <begin position="618"/>
        <end position="667"/>
    </location>
</feature>
<dbReference type="PANTHER" id="PTHR16489">
    <property type="entry name" value="GH11727P"/>
    <property type="match status" value="1"/>
</dbReference>
<evidence type="ECO:0000256" key="5">
    <source>
        <dbReference type="ARBA" id="ARBA00022703"/>
    </source>
</evidence>
<name>A0A8C6W9I5_NANGA</name>
<feature type="region of interest" description="Disordered" evidence="17">
    <location>
        <begin position="462"/>
        <end position="495"/>
    </location>
</feature>
<keyword evidence="11" id="KW-0346">Stress response</keyword>
<dbReference type="Proteomes" id="UP000694381">
    <property type="component" value="Unassembled WGS sequence"/>
</dbReference>
<feature type="compositionally biased region" description="Polar residues" evidence="17">
    <location>
        <begin position="178"/>
        <end position="189"/>
    </location>
</feature>
<dbReference type="Ensembl" id="ENSNGAT00000023457.1">
    <property type="protein sequence ID" value="ENSNGAP00000017822.1"/>
    <property type="gene ID" value="ENSNGAG00000018135.1"/>
</dbReference>
<dbReference type="AlphaFoldDB" id="A0A8C6W9I5"/>
<feature type="compositionally biased region" description="Basic and acidic residues" evidence="17">
    <location>
        <begin position="235"/>
        <end position="252"/>
    </location>
</feature>
<protein>
    <recommendedName>
        <fullName evidence="14">Protein phosphatase 1 regulatory subunit 15A</fullName>
    </recommendedName>
    <alternativeName>
        <fullName evidence="15">Growth arrest and DNA damage-inducible protein GADD34</fullName>
    </alternativeName>
</protein>
<feature type="compositionally biased region" description="Basic and acidic residues" evidence="17">
    <location>
        <begin position="369"/>
        <end position="379"/>
    </location>
</feature>
<comment type="subunit">
    <text evidence="16">Interacts with PPP1CA. Interacts with EIF2S1. Interacts with PCNA. Interacts with LYN and KMT2A/MLL1. Interacts with PPP1R1A and SMARCB1. Interacts with SMAD7. Interacts with BAG1. Interacts with NOX4.</text>
</comment>
<dbReference type="GO" id="GO:0019903">
    <property type="term" value="F:protein phosphatase binding"/>
    <property type="evidence" value="ECO:0007669"/>
    <property type="project" value="Ensembl"/>
</dbReference>
<dbReference type="InterPro" id="IPR051254">
    <property type="entry name" value="PPP1R15"/>
</dbReference>
<keyword evidence="7" id="KW-1000">Mitochondrion outer membrane</keyword>
<reference evidence="19" key="2">
    <citation type="submission" date="2025-09" db="UniProtKB">
        <authorList>
            <consortium name="Ensembl"/>
        </authorList>
    </citation>
    <scope>IDENTIFICATION</scope>
</reference>
<dbReference type="RefSeq" id="XP_008843234.1">
    <property type="nucleotide sequence ID" value="XM_008845012.3"/>
</dbReference>
<evidence type="ECO:0000256" key="6">
    <source>
        <dbReference type="ARBA" id="ARBA00022737"/>
    </source>
</evidence>
<dbReference type="GO" id="GO:0000122">
    <property type="term" value="P:negative regulation of transcription by RNA polymerase II"/>
    <property type="evidence" value="ECO:0007669"/>
    <property type="project" value="Ensembl"/>
</dbReference>
<dbReference type="GO" id="GO:0030968">
    <property type="term" value="P:endoplasmic reticulum unfolded protein response"/>
    <property type="evidence" value="ECO:0007669"/>
    <property type="project" value="Ensembl"/>
</dbReference>
<evidence type="ECO:0000256" key="12">
    <source>
        <dbReference type="ARBA" id="ARBA00023128"/>
    </source>
</evidence>
<dbReference type="GeneTree" id="ENSGT00940000154404"/>
<organism evidence="19 20">
    <name type="scientific">Nannospalax galili</name>
    <name type="common">Northern Israeli blind subterranean mole rat</name>
    <name type="synonym">Spalax galili</name>
    <dbReference type="NCBI Taxonomy" id="1026970"/>
    <lineage>
        <taxon>Eukaryota</taxon>
        <taxon>Metazoa</taxon>
        <taxon>Chordata</taxon>
        <taxon>Craniata</taxon>
        <taxon>Vertebrata</taxon>
        <taxon>Euteleostomi</taxon>
        <taxon>Mammalia</taxon>
        <taxon>Eutheria</taxon>
        <taxon>Euarchontoglires</taxon>
        <taxon>Glires</taxon>
        <taxon>Rodentia</taxon>
        <taxon>Myomorpha</taxon>
        <taxon>Muroidea</taxon>
        <taxon>Spalacidae</taxon>
        <taxon>Spalacinae</taxon>
        <taxon>Nannospalax</taxon>
    </lineage>
</organism>
<evidence type="ECO:0000256" key="10">
    <source>
        <dbReference type="ARBA" id="ARBA00022845"/>
    </source>
</evidence>
<keyword evidence="9" id="KW-0832">Ubl conjugation</keyword>
<dbReference type="OMA" id="VRAWVYR"/>
<feature type="region of interest" description="Disordered" evidence="17">
    <location>
        <begin position="56"/>
        <end position="428"/>
    </location>
</feature>
<keyword evidence="4" id="KW-0597">Phosphoprotein</keyword>
<dbReference type="GO" id="GO:0010628">
    <property type="term" value="P:positive regulation of gene expression"/>
    <property type="evidence" value="ECO:0007669"/>
    <property type="project" value="Ensembl"/>
</dbReference>
<evidence type="ECO:0000256" key="7">
    <source>
        <dbReference type="ARBA" id="ARBA00022787"/>
    </source>
</evidence>
<feature type="domain" description="Protein phosphatase 1 regulatory subunit 15A/B C-terminal" evidence="18">
    <location>
        <begin position="548"/>
        <end position="614"/>
    </location>
</feature>
<dbReference type="KEGG" id="ngi:103743635"/>
<keyword evidence="6" id="KW-0677">Repeat</keyword>
<dbReference type="GO" id="GO:0045943">
    <property type="term" value="P:positive regulation of transcription by RNA polymerase I"/>
    <property type="evidence" value="ECO:0007669"/>
    <property type="project" value="Ensembl"/>
</dbReference>
<dbReference type="PANTHER" id="PTHR16489:SF14">
    <property type="entry name" value="PROTEIN PHOSPHATASE 1 REGULATORY SUBUNIT 15A"/>
    <property type="match status" value="1"/>
</dbReference>
<evidence type="ECO:0000256" key="4">
    <source>
        <dbReference type="ARBA" id="ARBA00022553"/>
    </source>
</evidence>
<reference evidence="19" key="1">
    <citation type="submission" date="2025-08" db="UniProtKB">
        <authorList>
            <consortium name="Ensembl"/>
        </authorList>
    </citation>
    <scope>IDENTIFICATION</scope>
</reference>
<evidence type="ECO:0000313" key="19">
    <source>
        <dbReference type="Ensembl" id="ENSNGAP00000017822.1"/>
    </source>
</evidence>
<dbReference type="GO" id="GO:0006915">
    <property type="term" value="P:apoptotic process"/>
    <property type="evidence" value="ECO:0007669"/>
    <property type="project" value="UniProtKB-KW"/>
</dbReference>
<evidence type="ECO:0000256" key="3">
    <source>
        <dbReference type="ARBA" id="ARBA00010161"/>
    </source>
</evidence>
<evidence type="ECO:0000256" key="17">
    <source>
        <dbReference type="SAM" id="MobiDB-lite"/>
    </source>
</evidence>
<keyword evidence="5" id="KW-0053">Apoptosis</keyword>
<accession>A0A8C6W9I5</accession>
<keyword evidence="12" id="KW-0496">Mitochondrion</keyword>
<evidence type="ECO:0000256" key="11">
    <source>
        <dbReference type="ARBA" id="ARBA00023016"/>
    </source>
</evidence>